<reference evidence="4 9" key="1">
    <citation type="submission" date="2011-10" db="EMBL/GenBank/DDBJ databases">
        <title>Whole genome sequence of Selenomonas ruminantium subsp. lactilytica TAM6421.</title>
        <authorList>
            <person name="Oguchi A."/>
            <person name="Ankai A."/>
            <person name="Kaneko J."/>
            <person name="Yamada-Narita S."/>
            <person name="Fukui S."/>
            <person name="Takahashi M."/>
            <person name="Onodera T."/>
            <person name="Kojima S."/>
            <person name="Fushimi T."/>
            <person name="Abe N."/>
            <person name="Kamio Y."/>
            <person name="Yamazaki S."/>
            <person name="Fujita N."/>
        </authorList>
    </citation>
    <scope>NUCLEOTIDE SEQUENCE [LARGE SCALE GENOMIC DNA]</scope>
    <source>
        <strain evidence="9">NBRC 103574 / TAM6421</strain>
        <strain evidence="4">TAM6421</strain>
    </source>
</reference>
<evidence type="ECO:0000313" key="5">
    <source>
        <dbReference type="EMBL" id="BAL82057.1"/>
    </source>
</evidence>
<dbReference type="AlphaFoldDB" id="I0GM72"/>
<dbReference type="KEGG" id="sri:SELR_16090"/>
<dbReference type="EMBL" id="AP012292">
    <property type="protein sequence ID" value="BAL82057.1"/>
    <property type="molecule type" value="Genomic_DNA"/>
</dbReference>
<dbReference type="OrthoDB" id="1677543at2"/>
<accession>I0GM72</accession>
<proteinExistence type="predicted"/>
<dbReference type="InterPro" id="IPR008490">
    <property type="entry name" value="Transposase_InsH_N"/>
</dbReference>
<dbReference type="Pfam" id="PF05598">
    <property type="entry name" value="DUF772"/>
    <property type="match status" value="1"/>
</dbReference>
<evidence type="ECO:0000313" key="6">
    <source>
        <dbReference type="EMBL" id="BAL83317.1"/>
    </source>
</evidence>
<dbReference type="PATRIC" id="fig|927704.6.peg.155"/>
<evidence type="ECO:0000313" key="4">
    <source>
        <dbReference type="EMBL" id="BAL81859.1"/>
    </source>
</evidence>
<dbReference type="InterPro" id="IPR025668">
    <property type="entry name" value="Tnp_DDE_dom"/>
</dbReference>
<dbReference type="Pfam" id="PF13751">
    <property type="entry name" value="DDE_Tnp_1_6"/>
    <property type="match status" value="1"/>
</dbReference>
<dbReference type="eggNOG" id="COG3039">
    <property type="taxonomic scope" value="Bacteria"/>
</dbReference>
<dbReference type="KEGG" id="sri:SELR_00660"/>
<dbReference type="EMBL" id="AP012292">
    <property type="protein sequence ID" value="BAL83317.1"/>
    <property type="molecule type" value="Genomic_DNA"/>
</dbReference>
<feature type="domain" description="Transposase DDE" evidence="2">
    <location>
        <begin position="362"/>
        <end position="485"/>
    </location>
</feature>
<dbReference type="KEGG" id="sri:SELR_26660"/>
<dbReference type="KEGG" id="sri:SELR_26150"/>
<evidence type="ECO:0000259" key="1">
    <source>
        <dbReference type="Pfam" id="PF05598"/>
    </source>
</evidence>
<dbReference type="HOGENOM" id="CLU_021293_2_0_9"/>
<dbReference type="KEGG" id="sri:SELR_03490"/>
<protein>
    <submittedName>
        <fullName evidence="4">Putative transposase</fullName>
    </submittedName>
</protein>
<sequence>MLRNSQQLKLSEFTAIYDRLIPKNHFLRKFNTLVDFSFIQDELEHKYCLDNGRNALSPIMLFKYLLLKVIYNMSDSDLVERSRYDMSFKYFLGLRPEDEVIHPSTLTKFRKLRLQDENILDLLLKKSIQIALENKVIKSKRIIVDATHTKARYNQKSAYERLLEQAKLLRKTVYQTDSPQKKERFPKKVENGSLVDALEYCRQLINTIENDSQMAEMPAIQERLNLLKETVEDHAEHLATSKDEDARIGHKTADTSFFGYKTHIAMTDERLITAAVVTSGERSDGEQLRTLVEKTRAAGLEVQSVIGDTAYSGKENLKFAESKDAPEKSFELIAKLNPVISNGSRVEGSNGFSFNKDAGMFVCPEGHMAIRKARTGRKNNRTNQRMSYYFDIEKCKQCPHCGTCYKEGAKSKIYSVTIKCDLHKKQQEFQETEYFKEQARKRYMIEAKNSEIKHRHGYDIASSAGLIGMELQGALTLFVTNMKRIVKMMEK</sequence>
<dbReference type="EMBL" id="AP012292">
    <property type="protein sequence ID" value="BAL84323.1"/>
    <property type="molecule type" value="Genomic_DNA"/>
</dbReference>
<dbReference type="NCBIfam" id="NF033551">
    <property type="entry name" value="transpos_IS1182"/>
    <property type="match status" value="1"/>
</dbReference>
<dbReference type="EMBL" id="AP012292">
    <property type="protein sequence ID" value="BAL84374.1"/>
    <property type="molecule type" value="Genomic_DNA"/>
</dbReference>
<dbReference type="KEGG" id="sri:SELR_01510"/>
<evidence type="ECO:0000259" key="2">
    <source>
        <dbReference type="Pfam" id="PF13751"/>
    </source>
</evidence>
<dbReference type="PANTHER" id="PTHR35604">
    <property type="entry name" value="TRANSPOSASE INSH FOR INSERTION SEQUENCE ELEMENT IS5A-RELATED"/>
    <property type="match status" value="1"/>
</dbReference>
<evidence type="ECO:0000313" key="7">
    <source>
        <dbReference type="EMBL" id="BAL84323.1"/>
    </source>
</evidence>
<organism evidence="4 9">
    <name type="scientific">Selenomonas ruminantium subsp. lactilytica (strain NBRC 103574 / TAM6421)</name>
    <dbReference type="NCBI Taxonomy" id="927704"/>
    <lineage>
        <taxon>Bacteria</taxon>
        <taxon>Bacillati</taxon>
        <taxon>Bacillota</taxon>
        <taxon>Negativicutes</taxon>
        <taxon>Selenomonadales</taxon>
        <taxon>Selenomonadaceae</taxon>
        <taxon>Selenomonas</taxon>
    </lineage>
</organism>
<evidence type="ECO:0000313" key="9">
    <source>
        <dbReference type="Proteomes" id="UP000007887"/>
    </source>
</evidence>
<feature type="domain" description="Transposase InsH N-terminal" evidence="1">
    <location>
        <begin position="17"/>
        <end position="111"/>
    </location>
</feature>
<dbReference type="EMBL" id="AP012292">
    <property type="protein sequence ID" value="BAL81859.1"/>
    <property type="molecule type" value="Genomic_DNA"/>
</dbReference>
<dbReference type="RefSeq" id="WP_014423221.1">
    <property type="nucleotide sequence ID" value="NC_017068.1"/>
</dbReference>
<dbReference type="Proteomes" id="UP000007887">
    <property type="component" value="Chromosome"/>
</dbReference>
<evidence type="ECO:0000313" key="3">
    <source>
        <dbReference type="EMBL" id="BAL81774.1"/>
    </source>
</evidence>
<dbReference type="PANTHER" id="PTHR35604:SF2">
    <property type="entry name" value="TRANSPOSASE INSH FOR INSERTION SEQUENCE ELEMENT IS5A-RELATED"/>
    <property type="match status" value="1"/>
</dbReference>
<gene>
    <name evidence="3" type="ordered locus">SELR_00660</name>
    <name evidence="4" type="ordered locus">SELR_01510</name>
    <name evidence="5" type="ordered locus">SELR_03490</name>
    <name evidence="6" type="ordered locus">SELR_16090</name>
    <name evidence="7" type="ordered locus">SELR_26150</name>
    <name evidence="8" type="ordered locus">SELR_26660</name>
</gene>
<dbReference type="EMBL" id="AP012292">
    <property type="protein sequence ID" value="BAL81774.1"/>
    <property type="molecule type" value="Genomic_DNA"/>
</dbReference>
<dbReference type="InterPro" id="IPR047629">
    <property type="entry name" value="IS1182_transpos"/>
</dbReference>
<evidence type="ECO:0000313" key="8">
    <source>
        <dbReference type="EMBL" id="BAL84374.1"/>
    </source>
</evidence>
<name>I0GM72_SELRL</name>